<protein>
    <submittedName>
        <fullName evidence="1">Uncharacterized protein</fullName>
    </submittedName>
</protein>
<name>D0W469_NEICI</name>
<reference evidence="1 2" key="1">
    <citation type="submission" date="2009-10" db="EMBL/GenBank/DDBJ databases">
        <authorList>
            <person name="Weinstock G."/>
            <person name="Sodergren E."/>
            <person name="Clifton S."/>
            <person name="Fulton L."/>
            <person name="Fulton B."/>
            <person name="Courtney L."/>
            <person name="Fronick C."/>
            <person name="Harrison M."/>
            <person name="Strong C."/>
            <person name="Farmer C."/>
            <person name="Delahaunty K."/>
            <person name="Markovic C."/>
            <person name="Hall O."/>
            <person name="Minx P."/>
            <person name="Tomlinson C."/>
            <person name="Mitreva M."/>
            <person name="Nelson J."/>
            <person name="Hou S."/>
            <person name="Wollam A."/>
            <person name="Pepin K.H."/>
            <person name="Johnson M."/>
            <person name="Bhonagiri V."/>
            <person name="Nash W.E."/>
            <person name="Warren W."/>
            <person name="Chinwalla A."/>
            <person name="Mardis E.R."/>
            <person name="Wilson R.K."/>
        </authorList>
    </citation>
    <scope>NUCLEOTIDE SEQUENCE [LARGE SCALE GENOMIC DNA]</scope>
    <source>
        <strain evidence="1 2">ATCC 14685</strain>
    </source>
</reference>
<sequence length="50" mass="5655">MSARPPLVIRGGRIQSSIIRLLLYGMNVNTQCFQTTPLDGYTKLLTFIKQ</sequence>
<dbReference type="EMBL" id="ACDY02000008">
    <property type="protein sequence ID" value="EEZ71391.1"/>
    <property type="molecule type" value="Genomic_DNA"/>
</dbReference>
<evidence type="ECO:0000313" key="2">
    <source>
        <dbReference type="Proteomes" id="UP000003294"/>
    </source>
</evidence>
<accession>D0W469</accession>
<dbReference type="Proteomes" id="UP000003294">
    <property type="component" value="Unassembled WGS sequence"/>
</dbReference>
<organism evidence="1 2">
    <name type="scientific">Neisseria cinerea ATCC 14685</name>
    <dbReference type="NCBI Taxonomy" id="546262"/>
    <lineage>
        <taxon>Bacteria</taxon>
        <taxon>Pseudomonadati</taxon>
        <taxon>Pseudomonadota</taxon>
        <taxon>Betaproteobacteria</taxon>
        <taxon>Neisseriales</taxon>
        <taxon>Neisseriaceae</taxon>
        <taxon>Neisseria</taxon>
    </lineage>
</organism>
<proteinExistence type="predicted"/>
<gene>
    <name evidence="1" type="ORF">NEICINOT_04464</name>
</gene>
<evidence type="ECO:0000313" key="1">
    <source>
        <dbReference type="EMBL" id="EEZ71391.1"/>
    </source>
</evidence>
<dbReference type="AlphaFoldDB" id="D0W469"/>
<comment type="caution">
    <text evidence="1">The sequence shown here is derived from an EMBL/GenBank/DDBJ whole genome shotgun (WGS) entry which is preliminary data.</text>
</comment>